<keyword evidence="3 8" id="KW-0732">Signal</keyword>
<feature type="active site" description="Charge relay system" evidence="6">
    <location>
        <position position="194"/>
    </location>
</feature>
<dbReference type="InterPro" id="IPR023828">
    <property type="entry name" value="Peptidase_S8_Ser-AS"/>
</dbReference>
<comment type="caution">
    <text evidence="11">The sequence shown here is derived from an EMBL/GenBank/DDBJ whole genome shotgun (WGS) entry which is preliminary data.</text>
</comment>
<feature type="active site" description="Charge relay system" evidence="6">
    <location>
        <position position="162"/>
    </location>
</feature>
<keyword evidence="5 6" id="KW-0720">Serine protease</keyword>
<evidence type="ECO:0000256" key="6">
    <source>
        <dbReference type="PROSITE-ProRule" id="PRU01240"/>
    </source>
</evidence>
<proteinExistence type="inferred from homology"/>
<dbReference type="InterPro" id="IPR036852">
    <property type="entry name" value="Peptidase_S8/S53_dom_sf"/>
</dbReference>
<evidence type="ECO:0000256" key="3">
    <source>
        <dbReference type="ARBA" id="ARBA00022729"/>
    </source>
</evidence>
<sequence>MAPFSKLALIFALAVPAFAAPAVRDNIPEAVVAAPSFETVPGKFIVTLKEGASKRDLESHIEWASGVHRRSLKRSTTAGVDRVWSENFKGYSGEFDAETLEEINKSDDVTSIEPVYVWRLFDAKTQTGAPWGLGSISHRTAGSTTYLYDESAGEGTFAYVVDTGVNTGHKEFEGRAHTVYNAYPNSDDEDNYGHGTHCAGTIAGKTYGVSKKATVYGIKVFDTADSTTEIVMDGYEWAVTNITNTPDRAAKSVISMSLGGPKSTAFNSAVDAATAKGVLTVVAAGNSYDNAAYYSPASASTAFTVGAVDKTNYKPSFSNYGSTLDIFAPGVNVLSAWIGSSSATNTISGTSMACPHVAGLSLYLKALEGLETPEETSARIKALGTSGVVSRRGSGSPNLLAFNGISA</sequence>
<dbReference type="PANTHER" id="PTHR43806:SF58">
    <property type="entry name" value="ALKALINE PROTEASE 1-RELATED"/>
    <property type="match status" value="1"/>
</dbReference>
<name>A0A0F4ZBL3_9PEZI</name>
<evidence type="ECO:0000256" key="8">
    <source>
        <dbReference type="SAM" id="SignalP"/>
    </source>
</evidence>
<feature type="signal peptide" evidence="8">
    <location>
        <begin position="1"/>
        <end position="19"/>
    </location>
</feature>
<dbReference type="PROSITE" id="PS00138">
    <property type="entry name" value="SUBTILASE_SER"/>
    <property type="match status" value="1"/>
</dbReference>
<dbReference type="GO" id="GO:0004252">
    <property type="term" value="F:serine-type endopeptidase activity"/>
    <property type="evidence" value="ECO:0007669"/>
    <property type="project" value="UniProtKB-UniRule"/>
</dbReference>
<gene>
    <name evidence="11" type="ORF">TD95_004735</name>
</gene>
<dbReference type="PANTHER" id="PTHR43806">
    <property type="entry name" value="PEPTIDASE S8"/>
    <property type="match status" value="1"/>
</dbReference>
<dbReference type="PRINTS" id="PR00723">
    <property type="entry name" value="SUBTILISIN"/>
</dbReference>
<dbReference type="InterPro" id="IPR037045">
    <property type="entry name" value="S8pro/Inhibitor_I9_sf"/>
</dbReference>
<evidence type="ECO:0000256" key="2">
    <source>
        <dbReference type="ARBA" id="ARBA00022670"/>
    </source>
</evidence>
<dbReference type="InterPro" id="IPR050131">
    <property type="entry name" value="Peptidase_S8_subtilisin-like"/>
</dbReference>
<dbReference type="Proteomes" id="UP000033483">
    <property type="component" value="Unassembled WGS sequence"/>
</dbReference>
<dbReference type="Gene3D" id="3.30.70.80">
    <property type="entry name" value="Peptidase S8 propeptide/proteinase inhibitor I9"/>
    <property type="match status" value="1"/>
</dbReference>
<dbReference type="EMBL" id="LAEV01001856">
    <property type="protein sequence ID" value="KKA27233.1"/>
    <property type="molecule type" value="Genomic_DNA"/>
</dbReference>
<accession>A0A0F4ZBL3</accession>
<dbReference type="Pfam" id="PF00082">
    <property type="entry name" value="Peptidase_S8"/>
    <property type="match status" value="1"/>
</dbReference>
<dbReference type="FunFam" id="3.40.50.200:FF:000014">
    <property type="entry name" value="Proteinase K"/>
    <property type="match status" value="1"/>
</dbReference>
<evidence type="ECO:0000256" key="7">
    <source>
        <dbReference type="RuleBase" id="RU003355"/>
    </source>
</evidence>
<dbReference type="PROSITE" id="PS51892">
    <property type="entry name" value="SUBTILASE"/>
    <property type="match status" value="1"/>
</dbReference>
<evidence type="ECO:0000259" key="10">
    <source>
        <dbReference type="Pfam" id="PF05922"/>
    </source>
</evidence>
<evidence type="ECO:0008006" key="13">
    <source>
        <dbReference type="Google" id="ProtNLM"/>
    </source>
</evidence>
<feature type="domain" description="Inhibitor I9" evidence="10">
    <location>
        <begin position="43"/>
        <end position="120"/>
    </location>
</feature>
<keyword evidence="12" id="KW-1185">Reference proteome</keyword>
<evidence type="ECO:0000313" key="12">
    <source>
        <dbReference type="Proteomes" id="UP000033483"/>
    </source>
</evidence>
<keyword evidence="4 6" id="KW-0378">Hydrolase</keyword>
<dbReference type="InterPro" id="IPR010259">
    <property type="entry name" value="S8pro/Inhibitor_I9"/>
</dbReference>
<dbReference type="InterPro" id="IPR000209">
    <property type="entry name" value="Peptidase_S8/S53_dom"/>
</dbReference>
<comment type="similarity">
    <text evidence="1 6 7">Belongs to the peptidase S8 family.</text>
</comment>
<dbReference type="InterPro" id="IPR022398">
    <property type="entry name" value="Peptidase_S8_His-AS"/>
</dbReference>
<evidence type="ECO:0000256" key="5">
    <source>
        <dbReference type="ARBA" id="ARBA00022825"/>
    </source>
</evidence>
<dbReference type="PROSITE" id="PS00137">
    <property type="entry name" value="SUBTILASE_HIS"/>
    <property type="match status" value="1"/>
</dbReference>
<dbReference type="AlphaFoldDB" id="A0A0F4ZBL3"/>
<dbReference type="PROSITE" id="PS00136">
    <property type="entry name" value="SUBTILASE_ASP"/>
    <property type="match status" value="1"/>
</dbReference>
<dbReference type="GO" id="GO:0005576">
    <property type="term" value="C:extracellular region"/>
    <property type="evidence" value="ECO:0007669"/>
    <property type="project" value="UniProtKB-ARBA"/>
</dbReference>
<dbReference type="InterPro" id="IPR034193">
    <property type="entry name" value="PCSK9_ProteinaseK-like"/>
</dbReference>
<dbReference type="Gene3D" id="3.40.50.200">
    <property type="entry name" value="Peptidase S8/S53 domain"/>
    <property type="match status" value="1"/>
</dbReference>
<evidence type="ECO:0000259" key="9">
    <source>
        <dbReference type="Pfam" id="PF00082"/>
    </source>
</evidence>
<dbReference type="Pfam" id="PF05922">
    <property type="entry name" value="Inhibitor_I9"/>
    <property type="match status" value="1"/>
</dbReference>
<dbReference type="InterPro" id="IPR023827">
    <property type="entry name" value="Peptidase_S8_Asp-AS"/>
</dbReference>
<feature type="active site" description="Charge relay system" evidence="6">
    <location>
        <position position="351"/>
    </location>
</feature>
<keyword evidence="2 6" id="KW-0645">Protease</keyword>
<evidence type="ECO:0000256" key="4">
    <source>
        <dbReference type="ARBA" id="ARBA00022801"/>
    </source>
</evidence>
<reference evidence="11 12" key="1">
    <citation type="submission" date="2015-03" db="EMBL/GenBank/DDBJ databases">
        <authorList>
            <person name="Radwan O."/>
            <person name="Al-Naeli F.A."/>
            <person name="Rendon G.A."/>
            <person name="Fields C."/>
        </authorList>
    </citation>
    <scope>NUCLEOTIDE SEQUENCE [LARGE SCALE GENOMIC DNA]</scope>
    <source>
        <strain evidence="11">CR-DP1</strain>
    </source>
</reference>
<protein>
    <recommendedName>
        <fullName evidence="13">Peptidase S8/S53 domain-containing protein</fullName>
    </recommendedName>
</protein>
<dbReference type="InterPro" id="IPR015500">
    <property type="entry name" value="Peptidase_S8_subtilisin-rel"/>
</dbReference>
<evidence type="ECO:0000256" key="1">
    <source>
        <dbReference type="ARBA" id="ARBA00011073"/>
    </source>
</evidence>
<dbReference type="SUPFAM" id="SSF52743">
    <property type="entry name" value="Subtilisin-like"/>
    <property type="match status" value="1"/>
</dbReference>
<dbReference type="CDD" id="cd04077">
    <property type="entry name" value="Peptidases_S8_PCSK9_ProteinaseK_like"/>
    <property type="match status" value="1"/>
</dbReference>
<evidence type="ECO:0000313" key="11">
    <source>
        <dbReference type="EMBL" id="KKA27233.1"/>
    </source>
</evidence>
<dbReference type="GO" id="GO:0006508">
    <property type="term" value="P:proteolysis"/>
    <property type="evidence" value="ECO:0007669"/>
    <property type="project" value="UniProtKB-KW"/>
</dbReference>
<organism evidence="11 12">
    <name type="scientific">Thielaviopsis punctulata</name>
    <dbReference type="NCBI Taxonomy" id="72032"/>
    <lineage>
        <taxon>Eukaryota</taxon>
        <taxon>Fungi</taxon>
        <taxon>Dikarya</taxon>
        <taxon>Ascomycota</taxon>
        <taxon>Pezizomycotina</taxon>
        <taxon>Sordariomycetes</taxon>
        <taxon>Hypocreomycetidae</taxon>
        <taxon>Microascales</taxon>
        <taxon>Ceratocystidaceae</taxon>
        <taxon>Thielaviopsis</taxon>
    </lineage>
</organism>
<dbReference type="SUPFAM" id="SSF54897">
    <property type="entry name" value="Protease propeptides/inhibitors"/>
    <property type="match status" value="1"/>
</dbReference>
<feature type="domain" description="Peptidase S8/S53" evidence="9">
    <location>
        <begin position="155"/>
        <end position="380"/>
    </location>
</feature>
<feature type="chain" id="PRO_5002482637" description="Peptidase S8/S53 domain-containing protein" evidence="8">
    <location>
        <begin position="20"/>
        <end position="407"/>
    </location>
</feature>
<dbReference type="OrthoDB" id="206201at2759"/>